<keyword evidence="2" id="KW-0808">Transferase</keyword>
<dbReference type="Pfam" id="PF13649">
    <property type="entry name" value="Methyltransf_25"/>
    <property type="match status" value="1"/>
</dbReference>
<feature type="domain" description="Methyltransferase" evidence="1">
    <location>
        <begin position="188"/>
        <end position="285"/>
    </location>
</feature>
<proteinExistence type="predicted"/>
<reference evidence="2" key="1">
    <citation type="journal article" date="2015" name="ISME J.">
        <title>Draft Genome Sequence of Streptomyces incarnatus NRRL8089, which Produces the Nucleoside Antibiotic Sinefungin.</title>
        <authorList>
            <person name="Oshima K."/>
            <person name="Hattori M."/>
            <person name="Shimizu H."/>
            <person name="Fukuda K."/>
            <person name="Nemoto M."/>
            <person name="Inagaki K."/>
            <person name="Tamura T."/>
        </authorList>
    </citation>
    <scope>NUCLEOTIDE SEQUENCE</scope>
    <source>
        <strain evidence="2">FACHB-1277</strain>
    </source>
</reference>
<reference evidence="2" key="2">
    <citation type="submission" date="2020-08" db="EMBL/GenBank/DDBJ databases">
        <authorList>
            <person name="Chen M."/>
            <person name="Teng W."/>
            <person name="Zhao L."/>
            <person name="Hu C."/>
            <person name="Zhou Y."/>
            <person name="Han B."/>
            <person name="Song L."/>
            <person name="Shu W."/>
        </authorList>
    </citation>
    <scope>NUCLEOTIDE SEQUENCE</scope>
    <source>
        <strain evidence="2">FACHB-1277</strain>
    </source>
</reference>
<dbReference type="RefSeq" id="WP_190350947.1">
    <property type="nucleotide sequence ID" value="NZ_JACJPY010000029.1"/>
</dbReference>
<dbReference type="GO" id="GO:0032259">
    <property type="term" value="P:methylation"/>
    <property type="evidence" value="ECO:0007669"/>
    <property type="project" value="UniProtKB-KW"/>
</dbReference>
<sequence length="385" mass="43467">MNSHKQIPQIAAIDKLRLTFTAFTKISSSKRDRHVINSSATNTSLAMQTIQNFLPLLHRNTFIRGEMEMPCLPAFIDLYMERLQTLFDTFGKSFSPAENDHLRSLLLGKLEEGFRTSPLSKLVFRYEPSQTPNTGITYTITYTIGSITDQYNNWAATKEPPLFGSHADAKVMELAAQIKEQLGRDPYIVDIGAGTGRNTFPLARMGYQVDALEMTPAFTEQLQAIAQNENLPVNVIACDILNPLTRLKTLAYNLAICCEVTSHFRDADQLRLLLAKACDYLQHGGLLLFNAFMANEGYEPSPLDRQVSELAWSTIFTYQDLHNALDNLPMEIIANDAVLDFERSNLPPEAWPPTSWFESWSTGKDVFPLADHSPIQLRWIVCKRL</sequence>
<keyword evidence="3" id="KW-1185">Reference proteome</keyword>
<dbReference type="InterPro" id="IPR029063">
    <property type="entry name" value="SAM-dependent_MTases_sf"/>
</dbReference>
<protein>
    <submittedName>
        <fullName evidence="2">Class I SAM-dependent methyltransferase</fullName>
    </submittedName>
</protein>
<dbReference type="EMBL" id="JACJPY010000029">
    <property type="protein sequence ID" value="MBD2150584.1"/>
    <property type="molecule type" value="Genomic_DNA"/>
</dbReference>
<organism evidence="2 3">
    <name type="scientific">Pseudanabaena cinerea FACHB-1277</name>
    <dbReference type="NCBI Taxonomy" id="2949581"/>
    <lineage>
        <taxon>Bacteria</taxon>
        <taxon>Bacillati</taxon>
        <taxon>Cyanobacteriota</taxon>
        <taxon>Cyanophyceae</taxon>
        <taxon>Pseudanabaenales</taxon>
        <taxon>Pseudanabaenaceae</taxon>
        <taxon>Pseudanabaena</taxon>
        <taxon>Pseudanabaena cinerea</taxon>
    </lineage>
</organism>
<accession>A0A926UT19</accession>
<gene>
    <name evidence="2" type="ORF">H6F44_10690</name>
</gene>
<comment type="caution">
    <text evidence="2">The sequence shown here is derived from an EMBL/GenBank/DDBJ whole genome shotgun (WGS) entry which is preliminary data.</text>
</comment>
<evidence type="ECO:0000259" key="1">
    <source>
        <dbReference type="Pfam" id="PF13649"/>
    </source>
</evidence>
<evidence type="ECO:0000313" key="2">
    <source>
        <dbReference type="EMBL" id="MBD2150584.1"/>
    </source>
</evidence>
<dbReference type="Proteomes" id="UP000631421">
    <property type="component" value="Unassembled WGS sequence"/>
</dbReference>
<keyword evidence="2" id="KW-0489">Methyltransferase</keyword>
<dbReference type="SUPFAM" id="SSF53335">
    <property type="entry name" value="S-adenosyl-L-methionine-dependent methyltransferases"/>
    <property type="match status" value="1"/>
</dbReference>
<dbReference type="CDD" id="cd02440">
    <property type="entry name" value="AdoMet_MTases"/>
    <property type="match status" value="1"/>
</dbReference>
<dbReference type="AlphaFoldDB" id="A0A926UT19"/>
<evidence type="ECO:0000313" key="3">
    <source>
        <dbReference type="Proteomes" id="UP000631421"/>
    </source>
</evidence>
<dbReference type="GO" id="GO:0008168">
    <property type="term" value="F:methyltransferase activity"/>
    <property type="evidence" value="ECO:0007669"/>
    <property type="project" value="UniProtKB-KW"/>
</dbReference>
<dbReference type="Gene3D" id="3.40.50.150">
    <property type="entry name" value="Vaccinia Virus protein VP39"/>
    <property type="match status" value="1"/>
</dbReference>
<name>A0A926UT19_9CYAN</name>
<dbReference type="InterPro" id="IPR041698">
    <property type="entry name" value="Methyltransf_25"/>
</dbReference>